<evidence type="ECO:0000313" key="2">
    <source>
        <dbReference type="EMBL" id="MFC4035034.1"/>
    </source>
</evidence>
<dbReference type="InterPro" id="IPR036249">
    <property type="entry name" value="Thioredoxin-like_sf"/>
</dbReference>
<dbReference type="SUPFAM" id="SSF52833">
    <property type="entry name" value="Thioredoxin-like"/>
    <property type="match status" value="1"/>
</dbReference>
<dbReference type="Pfam" id="PF00578">
    <property type="entry name" value="AhpC-TSA"/>
    <property type="match status" value="1"/>
</dbReference>
<sequence>MAVLTAAVVVLGILCVLNLAVTAAVIRRLRTVPATGSRPPVAGLAPGSAVPQLALRDERGEPVTRASLLGHHTLVAFFATDCPECSIHAPELVGRGAELGAAGVRLLTALVDTGPDRNGLRRLLGGAGTLLVGEASAELAARFATEFTPAYFLVGPDGTVLGSGPTTAALPLPVPAG</sequence>
<evidence type="ECO:0000313" key="3">
    <source>
        <dbReference type="Proteomes" id="UP001595765"/>
    </source>
</evidence>
<accession>A0ABV8HVW0</accession>
<name>A0ABV8HVW0_9ACTN</name>
<dbReference type="PROSITE" id="PS51352">
    <property type="entry name" value="THIOREDOXIN_2"/>
    <property type="match status" value="1"/>
</dbReference>
<reference evidence="3" key="1">
    <citation type="journal article" date="2019" name="Int. J. Syst. Evol. Microbiol.">
        <title>The Global Catalogue of Microorganisms (GCM) 10K type strain sequencing project: providing services to taxonomists for standard genome sequencing and annotation.</title>
        <authorList>
            <consortium name="The Broad Institute Genomics Platform"/>
            <consortium name="The Broad Institute Genome Sequencing Center for Infectious Disease"/>
            <person name="Wu L."/>
            <person name="Ma J."/>
        </authorList>
    </citation>
    <scope>NUCLEOTIDE SEQUENCE [LARGE SCALE GENOMIC DNA]</scope>
    <source>
        <strain evidence="3">CGMCC 4.7237</strain>
    </source>
</reference>
<dbReference type="InterPro" id="IPR000866">
    <property type="entry name" value="AhpC/TSA"/>
</dbReference>
<dbReference type="RefSeq" id="WP_386434252.1">
    <property type="nucleotide sequence ID" value="NZ_JBHSBB010000019.1"/>
</dbReference>
<dbReference type="Proteomes" id="UP001595765">
    <property type="component" value="Unassembled WGS sequence"/>
</dbReference>
<dbReference type="InterPro" id="IPR013766">
    <property type="entry name" value="Thioredoxin_domain"/>
</dbReference>
<organism evidence="2 3">
    <name type="scientific">Streptomyces polygonati</name>
    <dbReference type="NCBI Taxonomy" id="1617087"/>
    <lineage>
        <taxon>Bacteria</taxon>
        <taxon>Bacillati</taxon>
        <taxon>Actinomycetota</taxon>
        <taxon>Actinomycetes</taxon>
        <taxon>Kitasatosporales</taxon>
        <taxon>Streptomycetaceae</taxon>
        <taxon>Streptomyces</taxon>
    </lineage>
</organism>
<feature type="domain" description="Thioredoxin" evidence="1">
    <location>
        <begin position="44"/>
        <end position="177"/>
    </location>
</feature>
<comment type="caution">
    <text evidence="2">The sequence shown here is derived from an EMBL/GenBank/DDBJ whole genome shotgun (WGS) entry which is preliminary data.</text>
</comment>
<keyword evidence="3" id="KW-1185">Reference proteome</keyword>
<proteinExistence type="predicted"/>
<evidence type="ECO:0000259" key="1">
    <source>
        <dbReference type="PROSITE" id="PS51352"/>
    </source>
</evidence>
<dbReference type="Gene3D" id="3.40.30.10">
    <property type="entry name" value="Glutaredoxin"/>
    <property type="match status" value="1"/>
</dbReference>
<protein>
    <submittedName>
        <fullName evidence="2">TlpA family protein disulfide reductase</fullName>
    </submittedName>
</protein>
<dbReference type="EMBL" id="JBHSBB010000019">
    <property type="protein sequence ID" value="MFC4035034.1"/>
    <property type="molecule type" value="Genomic_DNA"/>
</dbReference>
<gene>
    <name evidence="2" type="ORF">ACFO3J_26705</name>
</gene>